<evidence type="ECO:0000313" key="3">
    <source>
        <dbReference type="Proteomes" id="UP000663880"/>
    </source>
</evidence>
<accession>A0A821LRE5</accession>
<organism evidence="2 3">
    <name type="scientific">Pieris macdunnoughi</name>
    <dbReference type="NCBI Taxonomy" id="345717"/>
    <lineage>
        <taxon>Eukaryota</taxon>
        <taxon>Metazoa</taxon>
        <taxon>Ecdysozoa</taxon>
        <taxon>Arthropoda</taxon>
        <taxon>Hexapoda</taxon>
        <taxon>Insecta</taxon>
        <taxon>Pterygota</taxon>
        <taxon>Neoptera</taxon>
        <taxon>Endopterygota</taxon>
        <taxon>Lepidoptera</taxon>
        <taxon>Glossata</taxon>
        <taxon>Ditrysia</taxon>
        <taxon>Papilionoidea</taxon>
        <taxon>Pieridae</taxon>
        <taxon>Pierinae</taxon>
        <taxon>Pieris</taxon>
    </lineage>
</organism>
<dbReference type="Pfam" id="PF00078">
    <property type="entry name" value="RVT_1"/>
    <property type="match status" value="1"/>
</dbReference>
<reference evidence="2" key="1">
    <citation type="submission" date="2021-02" db="EMBL/GenBank/DDBJ databases">
        <authorList>
            <person name="Steward A R."/>
        </authorList>
    </citation>
    <scope>NUCLEOTIDE SEQUENCE</scope>
</reference>
<gene>
    <name evidence="2" type="ORF">PMACD_LOCUS910</name>
</gene>
<dbReference type="PANTHER" id="PTHR33481">
    <property type="entry name" value="REVERSE TRANSCRIPTASE"/>
    <property type="match status" value="1"/>
</dbReference>
<dbReference type="SUPFAM" id="SSF56672">
    <property type="entry name" value="DNA/RNA polymerases"/>
    <property type="match status" value="1"/>
</dbReference>
<feature type="domain" description="Reverse transcriptase" evidence="1">
    <location>
        <begin position="1"/>
        <end position="163"/>
    </location>
</feature>
<dbReference type="GO" id="GO:0071897">
    <property type="term" value="P:DNA biosynthetic process"/>
    <property type="evidence" value="ECO:0007669"/>
    <property type="project" value="UniProtKB-ARBA"/>
</dbReference>
<dbReference type="CDD" id="cd01650">
    <property type="entry name" value="RT_nLTR_like"/>
    <property type="match status" value="1"/>
</dbReference>
<comment type="caution">
    <text evidence="2">The sequence shown here is derived from an EMBL/GenBank/DDBJ whole genome shotgun (WGS) entry which is preliminary data.</text>
</comment>
<proteinExistence type="predicted"/>
<dbReference type="PANTHER" id="PTHR33481:SF1">
    <property type="entry name" value="ENDONUCLEASE_EXONUCLEASE_PHOSPHATASE DOMAIN-CONTAINING PROTEIN-RELATED"/>
    <property type="match status" value="1"/>
</dbReference>
<dbReference type="OrthoDB" id="445826at2759"/>
<evidence type="ECO:0000259" key="1">
    <source>
        <dbReference type="PROSITE" id="PS50878"/>
    </source>
</evidence>
<dbReference type="InterPro" id="IPR000477">
    <property type="entry name" value="RT_dom"/>
</dbReference>
<dbReference type="PROSITE" id="PS50878">
    <property type="entry name" value="RT_POL"/>
    <property type="match status" value="1"/>
</dbReference>
<dbReference type="EMBL" id="CAJOBZ010000002">
    <property type="protein sequence ID" value="CAF4754797.1"/>
    <property type="molecule type" value="Genomic_DNA"/>
</dbReference>
<evidence type="ECO:0000313" key="2">
    <source>
        <dbReference type="EMBL" id="CAF4754797.1"/>
    </source>
</evidence>
<protein>
    <recommendedName>
        <fullName evidence="1">Reverse transcriptase domain-containing protein</fullName>
    </recommendedName>
</protein>
<dbReference type="InterPro" id="IPR043502">
    <property type="entry name" value="DNA/RNA_pol_sf"/>
</dbReference>
<keyword evidence="3" id="KW-1185">Reference proteome</keyword>
<sequence length="163" mass="18575">MEVSNYRPISLLPVIAKILERIVNKRLLSFLETQSLISYNQFGFRKQRSTADAVSNLTEHISEKLDMGQVCIGVFLDLAKAFDTVSRCILLRRMKLLGVRGVALQWFASYLKDRQQRVSLRGYTSHKKYVRFGVPQGSALAPTLFLIYINDLCSLPLDNGNIY</sequence>
<dbReference type="AlphaFoldDB" id="A0A821LRE5"/>
<dbReference type="Proteomes" id="UP000663880">
    <property type="component" value="Unassembled WGS sequence"/>
</dbReference>
<name>A0A821LRE5_9NEOP</name>